<dbReference type="EMBL" id="BMYI01000021">
    <property type="protein sequence ID" value="GHC37149.1"/>
    <property type="molecule type" value="Genomic_DNA"/>
</dbReference>
<dbReference type="PANTHER" id="PTHR37937">
    <property type="entry name" value="CONJUGATIVE TRANSFER: DNA TRANSPORT"/>
    <property type="match status" value="1"/>
</dbReference>
<keyword evidence="5 7" id="KW-1133">Transmembrane helix</keyword>
<keyword evidence="3" id="KW-1003">Cell membrane</keyword>
<accession>A0ABQ3FS49</accession>
<evidence type="ECO:0000256" key="3">
    <source>
        <dbReference type="ARBA" id="ARBA00022475"/>
    </source>
</evidence>
<evidence type="ECO:0000313" key="8">
    <source>
        <dbReference type="EMBL" id="GHC37149.1"/>
    </source>
</evidence>
<evidence type="ECO:0000256" key="2">
    <source>
        <dbReference type="ARBA" id="ARBA00008806"/>
    </source>
</evidence>
<dbReference type="SUPFAM" id="SSF52540">
    <property type="entry name" value="P-loop containing nucleoside triphosphate hydrolases"/>
    <property type="match status" value="1"/>
</dbReference>
<keyword evidence="9" id="KW-1185">Reference proteome</keyword>
<gene>
    <name evidence="8" type="ORF">GCM10007291_43360</name>
</gene>
<sequence length="645" mass="70876">MHRIALLLPLGLSAGLLVGLIAGGLALNLILGRDPNATGIFVLIEEFPGFARLSSVPWVLPWQIVGASTVLFTIAAVALTFRQQLTGYGQAKFQARPEMKANGLLQPLGAGMVFGKLGAPSKRAPYVSATFQKFPHCLVVAPTRAGKGVGYVIPNTLLFNGSIVVLDVKGEIFEATSRHRQAEGDAVYRFSPFDFEHPTHRYNPLERVARIENLEQRYTELAKISDYFLTVSDKGTAGDFLTEGRELFVAAGLLAIERGKPTIGEISRILFGRGATQEVYGEHAEEVKHPNAAQTFRKFAGYSDRTLSSHASVLGGAGMTLWNNPAVDRATSGNDFSFTDLRKRPMSIYVVVNADDIRTLSPLVRLFFGELIATMRSTLPDPKSELWPVMVMLDEFDQLGPMPIVEQALKQLAGHGARVSIITQSIPGLDNIYGENVRMSLESAAGMKLYLAANDKKTAGEISDALGKTTKLSVSDSVSRDRDFMQRRSVSRRMEERPLLTPDEVRRLNPDQAILIPERQNPLLVHRIVYFHDPTFKTLFEAQSGPLPYPSKDGATLRALAARVEELERQAVQKVVVDFVRPEKVKAGSEPPAVSAPKLAAEIMADRVVTPKTERRPDLEVLTPPQEKALARMGRFTAKLAERAE</sequence>
<evidence type="ECO:0000256" key="1">
    <source>
        <dbReference type="ARBA" id="ARBA00004651"/>
    </source>
</evidence>
<evidence type="ECO:0000256" key="7">
    <source>
        <dbReference type="SAM" id="Phobius"/>
    </source>
</evidence>
<feature type="transmembrane region" description="Helical" evidence="7">
    <location>
        <begin position="60"/>
        <end position="81"/>
    </location>
</feature>
<evidence type="ECO:0000256" key="6">
    <source>
        <dbReference type="ARBA" id="ARBA00023136"/>
    </source>
</evidence>
<dbReference type="InterPro" id="IPR003688">
    <property type="entry name" value="TraG/VirD4"/>
</dbReference>
<protein>
    <submittedName>
        <fullName evidence="8">Type VI secretion protein</fullName>
    </submittedName>
</protein>
<reference evidence="9" key="1">
    <citation type="journal article" date="2019" name="Int. J. Syst. Evol. Microbiol.">
        <title>The Global Catalogue of Microorganisms (GCM) 10K type strain sequencing project: providing services to taxonomists for standard genome sequencing and annotation.</title>
        <authorList>
            <consortium name="The Broad Institute Genomics Platform"/>
            <consortium name="The Broad Institute Genome Sequencing Center for Infectious Disease"/>
            <person name="Wu L."/>
            <person name="Ma J."/>
        </authorList>
    </citation>
    <scope>NUCLEOTIDE SEQUENCE [LARGE SCALE GENOMIC DNA]</scope>
    <source>
        <strain evidence="9">KCTC 23298</strain>
    </source>
</reference>
<keyword evidence="4 7" id="KW-0812">Transmembrane</keyword>
<dbReference type="Pfam" id="PF02534">
    <property type="entry name" value="T4SS-DNA_transf"/>
    <property type="match status" value="1"/>
</dbReference>
<name>A0ABQ3FS49_9RHOB</name>
<dbReference type="InterPro" id="IPR051539">
    <property type="entry name" value="T4SS-coupling_protein"/>
</dbReference>
<organism evidence="8 9">
    <name type="scientific">Gemmobacter nanjingensis</name>
    <dbReference type="NCBI Taxonomy" id="488454"/>
    <lineage>
        <taxon>Bacteria</taxon>
        <taxon>Pseudomonadati</taxon>
        <taxon>Pseudomonadota</taxon>
        <taxon>Alphaproteobacteria</taxon>
        <taxon>Rhodobacterales</taxon>
        <taxon>Paracoccaceae</taxon>
        <taxon>Gemmobacter</taxon>
    </lineage>
</organism>
<dbReference type="Proteomes" id="UP000658305">
    <property type="component" value="Unassembled WGS sequence"/>
</dbReference>
<dbReference type="InterPro" id="IPR027417">
    <property type="entry name" value="P-loop_NTPase"/>
</dbReference>
<comment type="caution">
    <text evidence="8">The sequence shown here is derived from an EMBL/GenBank/DDBJ whole genome shotgun (WGS) entry which is preliminary data.</text>
</comment>
<dbReference type="CDD" id="cd01127">
    <property type="entry name" value="TrwB_TraG_TraD_VirD4"/>
    <property type="match status" value="2"/>
</dbReference>
<dbReference type="PANTHER" id="PTHR37937:SF1">
    <property type="entry name" value="CONJUGATIVE TRANSFER: DNA TRANSPORT"/>
    <property type="match status" value="1"/>
</dbReference>
<keyword evidence="6 7" id="KW-0472">Membrane</keyword>
<comment type="subcellular location">
    <subcellularLocation>
        <location evidence="1">Cell membrane</location>
        <topology evidence="1">Multi-pass membrane protein</topology>
    </subcellularLocation>
</comment>
<dbReference type="RefSeq" id="WP_189382238.1">
    <property type="nucleotide sequence ID" value="NZ_BMYI01000021.1"/>
</dbReference>
<evidence type="ECO:0000313" key="9">
    <source>
        <dbReference type="Proteomes" id="UP000658305"/>
    </source>
</evidence>
<evidence type="ECO:0000256" key="4">
    <source>
        <dbReference type="ARBA" id="ARBA00022692"/>
    </source>
</evidence>
<evidence type="ECO:0000256" key="5">
    <source>
        <dbReference type="ARBA" id="ARBA00022989"/>
    </source>
</evidence>
<comment type="similarity">
    <text evidence="2">Belongs to the VirD4/TraG family.</text>
</comment>
<dbReference type="Gene3D" id="3.40.50.300">
    <property type="entry name" value="P-loop containing nucleotide triphosphate hydrolases"/>
    <property type="match status" value="1"/>
</dbReference>
<proteinExistence type="inferred from homology"/>